<dbReference type="Gene3D" id="3.10.10.10">
    <property type="entry name" value="HIV Type 1 Reverse Transcriptase, subunit A, domain 1"/>
    <property type="match status" value="1"/>
</dbReference>
<dbReference type="PANTHER" id="PTHR15503">
    <property type="entry name" value="LDOC1 RELATED"/>
    <property type="match status" value="1"/>
</dbReference>
<sequence length="183" mass="20687">MLAYELRVYNATSKAIVTRLGCHQVPFRVKQRDCVYDLICLPMTGLDLILGLDWLSKNRVMLDYFERSLQFISEGSEGPVMAKGYYLNSVIINSNGCECQGVMLLAANVLGKKQSLDRIPIVNEFPEVFSFDIPEFPLSREIEFAIELVLGAGPISISPYRMPPLELTELKSQLEELMSKNFI</sequence>
<dbReference type="PANTHER" id="PTHR15503:SF45">
    <property type="entry name" value="RNA-DIRECTED DNA POLYMERASE HOMOLOG"/>
    <property type="match status" value="1"/>
</dbReference>
<evidence type="ECO:0000313" key="1">
    <source>
        <dbReference type="Proteomes" id="UP000515211"/>
    </source>
</evidence>
<proteinExistence type="predicted"/>
<keyword evidence="1" id="KW-1185">Reference proteome</keyword>
<dbReference type="KEGG" id="adu:107466464"/>
<dbReference type="InterPro" id="IPR032567">
    <property type="entry name" value="RTL1-rel"/>
</dbReference>
<dbReference type="InterPro" id="IPR021109">
    <property type="entry name" value="Peptidase_aspartic_dom_sf"/>
</dbReference>
<dbReference type="InterPro" id="IPR043502">
    <property type="entry name" value="DNA/RNA_pol_sf"/>
</dbReference>
<dbReference type="SUPFAM" id="SSF56672">
    <property type="entry name" value="DNA/RNA polymerases"/>
    <property type="match status" value="1"/>
</dbReference>
<organism evidence="1 2">
    <name type="scientific">Arachis duranensis</name>
    <name type="common">Wild peanut</name>
    <dbReference type="NCBI Taxonomy" id="130453"/>
    <lineage>
        <taxon>Eukaryota</taxon>
        <taxon>Viridiplantae</taxon>
        <taxon>Streptophyta</taxon>
        <taxon>Embryophyta</taxon>
        <taxon>Tracheophyta</taxon>
        <taxon>Spermatophyta</taxon>
        <taxon>Magnoliopsida</taxon>
        <taxon>eudicotyledons</taxon>
        <taxon>Gunneridae</taxon>
        <taxon>Pentapetalae</taxon>
        <taxon>rosids</taxon>
        <taxon>fabids</taxon>
        <taxon>Fabales</taxon>
        <taxon>Fabaceae</taxon>
        <taxon>Papilionoideae</taxon>
        <taxon>50 kb inversion clade</taxon>
        <taxon>dalbergioids sensu lato</taxon>
        <taxon>Dalbergieae</taxon>
        <taxon>Pterocarpus clade</taxon>
        <taxon>Arachis</taxon>
    </lineage>
</organism>
<evidence type="ECO:0000313" key="2">
    <source>
        <dbReference type="RefSeq" id="XP_015940928.1"/>
    </source>
</evidence>
<gene>
    <name evidence="2" type="primary">LOC107466464</name>
</gene>
<dbReference type="Proteomes" id="UP000515211">
    <property type="component" value="Chromosome 9"/>
</dbReference>
<dbReference type="GeneID" id="107466464"/>
<dbReference type="Pfam" id="PF08284">
    <property type="entry name" value="RVP_2"/>
    <property type="match status" value="1"/>
</dbReference>
<reference evidence="2" key="2">
    <citation type="submission" date="2025-08" db="UniProtKB">
        <authorList>
            <consortium name="RefSeq"/>
        </authorList>
    </citation>
    <scope>IDENTIFICATION</scope>
    <source>
        <tissue evidence="2">Whole plant</tissue>
    </source>
</reference>
<name>A0A6P4C2F5_ARADU</name>
<dbReference type="RefSeq" id="XP_015940928.1">
    <property type="nucleotide sequence ID" value="XM_016085442.1"/>
</dbReference>
<dbReference type="AlphaFoldDB" id="A0A6P4C2F5"/>
<dbReference type="Gene3D" id="2.40.70.10">
    <property type="entry name" value="Acid Proteases"/>
    <property type="match status" value="1"/>
</dbReference>
<accession>A0A6P4C2F5</accession>
<reference evidence="1" key="1">
    <citation type="journal article" date="2016" name="Nat. Genet.">
        <title>The genome sequences of Arachis duranensis and Arachis ipaensis, the diploid ancestors of cultivated peanut.</title>
        <authorList>
            <person name="Bertioli D.J."/>
            <person name="Cannon S.B."/>
            <person name="Froenicke L."/>
            <person name="Huang G."/>
            <person name="Farmer A.D."/>
            <person name="Cannon E.K."/>
            <person name="Liu X."/>
            <person name="Gao D."/>
            <person name="Clevenger J."/>
            <person name="Dash S."/>
            <person name="Ren L."/>
            <person name="Moretzsohn M.C."/>
            <person name="Shirasawa K."/>
            <person name="Huang W."/>
            <person name="Vidigal B."/>
            <person name="Abernathy B."/>
            <person name="Chu Y."/>
            <person name="Niederhuth C.E."/>
            <person name="Umale P."/>
            <person name="Araujo A.C."/>
            <person name="Kozik A."/>
            <person name="Kim K.D."/>
            <person name="Burow M.D."/>
            <person name="Varshney R.K."/>
            <person name="Wang X."/>
            <person name="Zhang X."/>
            <person name="Barkley N."/>
            <person name="Guimaraes P.M."/>
            <person name="Isobe S."/>
            <person name="Guo B."/>
            <person name="Liao B."/>
            <person name="Stalker H.T."/>
            <person name="Schmitz R.J."/>
            <person name="Scheffler B.E."/>
            <person name="Leal-Bertioli S.C."/>
            <person name="Xun X."/>
            <person name="Jackson S.A."/>
            <person name="Michelmore R."/>
            <person name="Ozias-Akins P."/>
        </authorList>
    </citation>
    <scope>NUCLEOTIDE SEQUENCE [LARGE SCALE GENOMIC DNA]</scope>
    <source>
        <strain evidence="1">cv. V14167</strain>
    </source>
</reference>
<protein>
    <submittedName>
        <fullName evidence="2">Uncharacterized protein LOC107466464</fullName>
    </submittedName>
</protein>